<evidence type="ECO:0000259" key="7">
    <source>
        <dbReference type="PROSITE" id="PS52018"/>
    </source>
</evidence>
<accession>A0ABT0KUC7</accession>
<feature type="binding site" evidence="6">
    <location>
        <begin position="16"/>
        <end position="18"/>
    </location>
    <ligand>
        <name>NAD(+)</name>
        <dbReference type="ChEBI" id="CHEBI:57540"/>
    </ligand>
</feature>
<name>A0ABT0KUC7_9GAMM</name>
<keyword evidence="4 6" id="KW-0548">Nucleotidyltransferase</keyword>
<keyword evidence="3 6" id="KW-0808">Transferase</keyword>
<dbReference type="PROSITE" id="PS52018">
    <property type="entry name" value="DART"/>
    <property type="match status" value="1"/>
</dbReference>
<keyword evidence="2 6" id="KW-0328">Glycosyltransferase</keyword>
<keyword evidence="5 6" id="KW-0238">DNA-binding</keyword>
<comment type="caution">
    <text evidence="8">The sequence shown here is derived from an EMBL/GenBank/DDBJ whole genome shotgun (WGS) entry which is preliminary data.</text>
</comment>
<feature type="binding site" evidence="6">
    <location>
        <position position="52"/>
    </location>
    <ligand>
        <name>NAD(+)</name>
        <dbReference type="ChEBI" id="CHEBI:57540"/>
    </ligand>
</feature>
<gene>
    <name evidence="8" type="ORF">L2737_19260</name>
</gene>
<feature type="active site" description="Proton acceptor" evidence="6">
    <location>
        <position position="52"/>
    </location>
</feature>
<proteinExistence type="inferred from homology"/>
<keyword evidence="1 6" id="KW-1277">Toxin-antitoxin system</keyword>
<keyword evidence="9" id="KW-1185">Reference proteome</keyword>
<evidence type="ECO:0000313" key="8">
    <source>
        <dbReference type="EMBL" id="MCL1047443.1"/>
    </source>
</evidence>
<evidence type="ECO:0000256" key="6">
    <source>
        <dbReference type="PROSITE-ProRule" id="PRU01362"/>
    </source>
</evidence>
<evidence type="ECO:0000256" key="3">
    <source>
        <dbReference type="ARBA" id="ARBA00022679"/>
    </source>
</evidence>
<evidence type="ECO:0000256" key="5">
    <source>
        <dbReference type="ARBA" id="ARBA00023125"/>
    </source>
</evidence>
<evidence type="ECO:0000256" key="4">
    <source>
        <dbReference type="ARBA" id="ARBA00022695"/>
    </source>
</evidence>
<evidence type="ECO:0000313" key="9">
    <source>
        <dbReference type="Proteomes" id="UP001202134"/>
    </source>
</evidence>
<dbReference type="Pfam" id="PF14487">
    <property type="entry name" value="DarT"/>
    <property type="match status" value="1"/>
</dbReference>
<protein>
    <submittedName>
        <fullName evidence="8">DUF4433 domain-containing protein</fullName>
    </submittedName>
</protein>
<dbReference type="Proteomes" id="UP001202134">
    <property type="component" value="Unassembled WGS sequence"/>
</dbReference>
<feature type="active site" evidence="6">
    <location>
        <position position="146"/>
    </location>
</feature>
<sequence length="197" mass="22528">MSFEKQDIKQQKLIYHMTDMRNLDSILSEGIKPRSQLTGFSDVADHEILAKRKRFRLDEKVPFHFFVNNPFDGGVVKAHPTKTFVILGISRTHSQAQNWEVIPRHPLANEAISLMAYDEGIEAIDWVAMNKRDYSDANSKSVCMAECLAPGIVDASLISSIFVKTDACEERVTWMVRKNKLGIYVNKRPNMFPRVNL</sequence>
<dbReference type="InterPro" id="IPR029494">
    <property type="entry name" value="DarT"/>
</dbReference>
<evidence type="ECO:0000256" key="2">
    <source>
        <dbReference type="ARBA" id="ARBA00022676"/>
    </source>
</evidence>
<dbReference type="EMBL" id="JAKIKU010000014">
    <property type="protein sequence ID" value="MCL1047443.1"/>
    <property type="molecule type" value="Genomic_DNA"/>
</dbReference>
<comment type="caution">
    <text evidence="6">Lacks conserved residue(s) required for the propagation of feature annotation.</text>
</comment>
<feature type="domain" description="DarT" evidence="7">
    <location>
        <begin position="12"/>
        <end position="193"/>
    </location>
</feature>
<evidence type="ECO:0000256" key="1">
    <source>
        <dbReference type="ARBA" id="ARBA00022649"/>
    </source>
</evidence>
<comment type="catalytic activity">
    <reaction evidence="6">
        <text>a thymidine in DNA + NAD(+) = an N-(ADP-alpha-D-ribosyl)-thymidine in DNA + nicotinamide + H(+)</text>
        <dbReference type="Rhea" id="RHEA:71651"/>
        <dbReference type="Rhea" id="RHEA-COMP:13556"/>
        <dbReference type="Rhea" id="RHEA-COMP:18051"/>
        <dbReference type="ChEBI" id="CHEBI:15378"/>
        <dbReference type="ChEBI" id="CHEBI:17154"/>
        <dbReference type="ChEBI" id="CHEBI:57540"/>
        <dbReference type="ChEBI" id="CHEBI:137386"/>
        <dbReference type="ChEBI" id="CHEBI:191199"/>
    </reaction>
</comment>
<organism evidence="8 9">
    <name type="scientific">Shewanella electrodiphila</name>
    <dbReference type="NCBI Taxonomy" id="934143"/>
    <lineage>
        <taxon>Bacteria</taxon>
        <taxon>Pseudomonadati</taxon>
        <taxon>Pseudomonadota</taxon>
        <taxon>Gammaproteobacteria</taxon>
        <taxon>Alteromonadales</taxon>
        <taxon>Shewanellaceae</taxon>
        <taxon>Shewanella</taxon>
    </lineage>
</organism>
<dbReference type="RefSeq" id="WP_248956808.1">
    <property type="nucleotide sequence ID" value="NZ_JAKIKU010000014.1"/>
</dbReference>
<comment type="similarity">
    <text evidence="6">Belongs to the DarT ADP-ribosyltransferase family.</text>
</comment>
<reference evidence="8 9" key="1">
    <citation type="submission" date="2022-01" db="EMBL/GenBank/DDBJ databases">
        <title>Whole genome-based taxonomy of the Shewanellaceae.</title>
        <authorList>
            <person name="Martin-Rodriguez A.J."/>
        </authorList>
    </citation>
    <scope>NUCLEOTIDE SEQUENCE [LARGE SCALE GENOMIC DNA]</scope>
    <source>
        <strain evidence="8 9">DSM 24955</strain>
    </source>
</reference>